<keyword evidence="3" id="KW-1185">Reference proteome</keyword>
<dbReference type="AlphaFoldDB" id="A0A3R9PGL1"/>
<dbReference type="Proteomes" id="UP000277582">
    <property type="component" value="Unassembled WGS sequence"/>
</dbReference>
<dbReference type="InterPro" id="IPR012869">
    <property type="entry name" value="RHH_5"/>
</dbReference>
<name>A0A3R9PGL1_9CREN</name>
<dbReference type="SUPFAM" id="SSF47598">
    <property type="entry name" value="Ribbon-helix-helix"/>
    <property type="match status" value="1"/>
</dbReference>
<dbReference type="InterPro" id="IPR013321">
    <property type="entry name" value="Arc_rbn_hlx_hlx"/>
</dbReference>
<dbReference type="Pfam" id="PF07878">
    <property type="entry name" value="RHH_5"/>
    <property type="match status" value="1"/>
</dbReference>
<feature type="domain" description="CopG-like ribbon-helix-helix" evidence="1">
    <location>
        <begin position="12"/>
        <end position="48"/>
    </location>
</feature>
<dbReference type="EMBL" id="RCOS01000134">
    <property type="protein sequence ID" value="RSN72929.1"/>
    <property type="molecule type" value="Genomic_DNA"/>
</dbReference>
<gene>
    <name evidence="2" type="ORF">D6D85_11925</name>
</gene>
<sequence>MAKRRDSVMKSLYIPVDLMNELRKIAKEEETSVNSLIVRAVEEYVKRRGGDRDG</sequence>
<comment type="caution">
    <text evidence="2">The sequence shown here is derived from an EMBL/GenBank/DDBJ whole genome shotgun (WGS) entry which is preliminary data.</text>
</comment>
<evidence type="ECO:0000259" key="1">
    <source>
        <dbReference type="Pfam" id="PF07878"/>
    </source>
</evidence>
<dbReference type="Gene3D" id="1.10.1220.10">
    <property type="entry name" value="Met repressor-like"/>
    <property type="match status" value="1"/>
</dbReference>
<accession>A0A3R9PGL1</accession>
<organism evidence="2 3">
    <name type="scientific">Candidatus Methanodesulfokora washburnensis</name>
    <dbReference type="NCBI Taxonomy" id="2478471"/>
    <lineage>
        <taxon>Archaea</taxon>
        <taxon>Thermoproteota</taxon>
        <taxon>Candidatus Korarchaeia</taxon>
        <taxon>Candidatus Korarchaeia incertae sedis</taxon>
        <taxon>Candidatus Methanodesulfokora</taxon>
    </lineage>
</organism>
<protein>
    <submittedName>
        <fullName evidence="2">Ribbon-helix-helix protein, CopG family</fullName>
    </submittedName>
</protein>
<evidence type="ECO:0000313" key="3">
    <source>
        <dbReference type="Proteomes" id="UP000277582"/>
    </source>
</evidence>
<proteinExistence type="predicted"/>
<dbReference type="RefSeq" id="WP_125672184.1">
    <property type="nucleotide sequence ID" value="NZ_RCOS01000134.1"/>
</dbReference>
<reference evidence="2 3" key="1">
    <citation type="submission" date="2018-10" db="EMBL/GenBank/DDBJ databases">
        <title>Co-occurring genomic capacity for anaerobic methane metabolism and dissimilatory sulfite reduction discovered in the Korarchaeota.</title>
        <authorList>
            <person name="Mckay L.J."/>
            <person name="Dlakic M."/>
            <person name="Fields M.W."/>
            <person name="Delmont T.O."/>
            <person name="Eren A.M."/>
            <person name="Jay Z.J."/>
            <person name="Klingelsmith K.B."/>
            <person name="Rusch D.B."/>
            <person name="Inskeep W.P."/>
        </authorList>
    </citation>
    <scope>NUCLEOTIDE SEQUENCE [LARGE SCALE GENOMIC DNA]</scope>
    <source>
        <strain evidence="2 3">MDKW</strain>
    </source>
</reference>
<dbReference type="InterPro" id="IPR010985">
    <property type="entry name" value="Ribbon_hlx_hlx"/>
</dbReference>
<evidence type="ECO:0000313" key="2">
    <source>
        <dbReference type="EMBL" id="RSN72929.1"/>
    </source>
</evidence>
<dbReference type="GO" id="GO:0006355">
    <property type="term" value="P:regulation of DNA-templated transcription"/>
    <property type="evidence" value="ECO:0007669"/>
    <property type="project" value="InterPro"/>
</dbReference>